<dbReference type="GO" id="GO:0003677">
    <property type="term" value="F:DNA binding"/>
    <property type="evidence" value="ECO:0007669"/>
    <property type="project" value="UniProtKB-UniRule"/>
</dbReference>
<proteinExistence type="predicted"/>
<sequence length="178" mass="20635">MDPRAKKTITALRTALFRLLKTTTVDDITVTGLCREAGINRRTFYLHYDNVLEVFNNYEDQLASRVRQTLMAPSTTETNLIATFDQIFDENLAGFTNLCFNHRQERLIQALNEMLFTTMLSIRSCQPLPQDIITMRYASSGIVDVYVYWINHQGDFSRQDLSKTVKRLVERNLDLNTN</sequence>
<dbReference type="STRING" id="33960.TY91_14155"/>
<accession>A0A0R2BFI4</accession>
<dbReference type="AlphaFoldDB" id="A0A0R2BFI4"/>
<feature type="domain" description="HTH tetR-type" evidence="3">
    <location>
        <begin position="6"/>
        <end position="66"/>
    </location>
</feature>
<evidence type="ECO:0000256" key="2">
    <source>
        <dbReference type="PROSITE-ProRule" id="PRU00335"/>
    </source>
</evidence>
<dbReference type="PATRIC" id="fig|1423733.4.peg.380"/>
<evidence type="ECO:0000259" key="3">
    <source>
        <dbReference type="PROSITE" id="PS50977"/>
    </source>
</evidence>
<organism evidence="4 5">
    <name type="scientific">Secundilactobacillus collinoides DSM 20515 = JCM 1123</name>
    <dbReference type="NCBI Taxonomy" id="1423733"/>
    <lineage>
        <taxon>Bacteria</taxon>
        <taxon>Bacillati</taxon>
        <taxon>Bacillota</taxon>
        <taxon>Bacilli</taxon>
        <taxon>Lactobacillales</taxon>
        <taxon>Lactobacillaceae</taxon>
        <taxon>Secundilactobacillus</taxon>
    </lineage>
</organism>
<feature type="DNA-binding region" description="H-T-H motif" evidence="2">
    <location>
        <begin position="29"/>
        <end position="48"/>
    </location>
</feature>
<evidence type="ECO:0000256" key="1">
    <source>
        <dbReference type="ARBA" id="ARBA00023125"/>
    </source>
</evidence>
<dbReference type="RefSeq" id="WP_054761382.1">
    <property type="nucleotide sequence ID" value="NZ_AYYR01000013.1"/>
</dbReference>
<dbReference type="InterPro" id="IPR001647">
    <property type="entry name" value="HTH_TetR"/>
</dbReference>
<evidence type="ECO:0000313" key="4">
    <source>
        <dbReference type="EMBL" id="KRM77122.1"/>
    </source>
</evidence>
<name>A0A0R2BFI4_SECCO</name>
<evidence type="ECO:0000313" key="5">
    <source>
        <dbReference type="Proteomes" id="UP000051845"/>
    </source>
</evidence>
<dbReference type="Proteomes" id="UP000051845">
    <property type="component" value="Unassembled WGS sequence"/>
</dbReference>
<dbReference type="PROSITE" id="PS50977">
    <property type="entry name" value="HTH_TETR_2"/>
    <property type="match status" value="1"/>
</dbReference>
<dbReference type="InterPro" id="IPR009057">
    <property type="entry name" value="Homeodomain-like_sf"/>
</dbReference>
<dbReference type="SUPFAM" id="SSF46689">
    <property type="entry name" value="Homeodomain-like"/>
    <property type="match status" value="1"/>
</dbReference>
<keyword evidence="1 2" id="KW-0238">DNA-binding</keyword>
<dbReference type="Gene3D" id="1.10.357.10">
    <property type="entry name" value="Tetracycline Repressor, domain 2"/>
    <property type="match status" value="1"/>
</dbReference>
<gene>
    <name evidence="4" type="ORF">FC82_GL000358</name>
</gene>
<dbReference type="PANTHER" id="PTHR43479">
    <property type="entry name" value="ACREF/ENVCD OPERON REPRESSOR-RELATED"/>
    <property type="match status" value="1"/>
</dbReference>
<dbReference type="InterPro" id="IPR050624">
    <property type="entry name" value="HTH-type_Tx_Regulator"/>
</dbReference>
<comment type="caution">
    <text evidence="4">The sequence shown here is derived from an EMBL/GenBank/DDBJ whole genome shotgun (WGS) entry which is preliminary data.</text>
</comment>
<protein>
    <submittedName>
        <fullName evidence="4">TetR family transcriptional regulator</fullName>
    </submittedName>
</protein>
<reference evidence="4 5" key="1">
    <citation type="journal article" date="2015" name="Genome Announc.">
        <title>Expanding the biotechnology potential of lactobacilli through comparative genomics of 213 strains and associated genera.</title>
        <authorList>
            <person name="Sun Z."/>
            <person name="Harris H.M."/>
            <person name="McCann A."/>
            <person name="Guo C."/>
            <person name="Argimon S."/>
            <person name="Zhang W."/>
            <person name="Yang X."/>
            <person name="Jeffery I.B."/>
            <person name="Cooney J.C."/>
            <person name="Kagawa T.F."/>
            <person name="Liu W."/>
            <person name="Song Y."/>
            <person name="Salvetti E."/>
            <person name="Wrobel A."/>
            <person name="Rasinkangas P."/>
            <person name="Parkhill J."/>
            <person name="Rea M.C."/>
            <person name="O'Sullivan O."/>
            <person name="Ritari J."/>
            <person name="Douillard F.P."/>
            <person name="Paul Ross R."/>
            <person name="Yang R."/>
            <person name="Briner A.E."/>
            <person name="Felis G.E."/>
            <person name="de Vos W.M."/>
            <person name="Barrangou R."/>
            <person name="Klaenhammer T.R."/>
            <person name="Caufield P.W."/>
            <person name="Cui Y."/>
            <person name="Zhang H."/>
            <person name="O'Toole P.W."/>
        </authorList>
    </citation>
    <scope>NUCLEOTIDE SEQUENCE [LARGE SCALE GENOMIC DNA]</scope>
    <source>
        <strain evidence="4 5">DSM 20515</strain>
    </source>
</reference>
<dbReference type="EMBL" id="AYYR01000013">
    <property type="protein sequence ID" value="KRM77122.1"/>
    <property type="molecule type" value="Genomic_DNA"/>
</dbReference>
<dbReference type="PANTHER" id="PTHR43479:SF11">
    <property type="entry name" value="ACREF_ENVCD OPERON REPRESSOR-RELATED"/>
    <property type="match status" value="1"/>
</dbReference>